<comment type="caution">
    <text evidence="3">The sequence shown here is derived from an EMBL/GenBank/DDBJ whole genome shotgun (WGS) entry which is preliminary data.</text>
</comment>
<gene>
    <name evidence="3" type="ORF">FR698_10290</name>
</gene>
<evidence type="ECO:0000259" key="2">
    <source>
        <dbReference type="Pfam" id="PF09623"/>
    </source>
</evidence>
<dbReference type="Proteomes" id="UP000321201">
    <property type="component" value="Unassembled WGS sequence"/>
</dbReference>
<dbReference type="Pfam" id="PF09623">
    <property type="entry name" value="Cas_NE0113"/>
    <property type="match status" value="1"/>
</dbReference>
<sequence>MRPDRYPRRILLAVTGLSPQVVTETLYALAVRPEGRPAFVPTEVHLITTAEGAERARLTLLSKDPGWFHRLCLDYKLKGIAFDETRIHVLSGPEGGALEDIRTQEDNERVADFLTERIRQLTASEEVALHVSIAGGRKTMGYYAGYALSLYGRPQDRLSHVLVSTPYESNQEFYYPTPYSRVIYTHPPENRPIDARDAKVTLADIPFVRLRHGLPGRLLAGAARFSEVVAAAQEMLGPPELVIDLDGRCIRAGGRIVPLPPADLAFLAWFARRAAEGREPLACPKDGVPEKEYAEAYLREYRTILGPMGDDETTVKRYAKGMSKDDFLERNSKLKKLLTRALDVSARPYLIHGEGRRPKRYRLKLPPKSIHFTAIDDTPSGFSPEAASRACRAQEAESARGTKSKRLARHERQTTTRRSG</sequence>
<dbReference type="InterPro" id="IPR013413">
    <property type="entry name" value="CRISPR-assoc_prot_NE0113"/>
</dbReference>
<dbReference type="InterPro" id="IPR019092">
    <property type="entry name" value="SSO2081-like_dom"/>
</dbReference>
<evidence type="ECO:0000256" key="1">
    <source>
        <dbReference type="SAM" id="MobiDB-lite"/>
    </source>
</evidence>
<keyword evidence="4" id="KW-1185">Reference proteome</keyword>
<dbReference type="OrthoDB" id="9805822at2"/>
<feature type="domain" description="CRISPR system ring nuclease SSO2081-like" evidence="2">
    <location>
        <begin position="18"/>
        <end position="235"/>
    </location>
</feature>
<reference evidence="3 4" key="1">
    <citation type="submission" date="2019-08" db="EMBL/GenBank/DDBJ databases">
        <title>Pelomicrobium methylotrophicum gen. nov., sp. nov. a moderately thermophilic, facultatively anaerobic, lithoautotrophic and methylotrophic bacterium isolated from a terrestrial mud volcano.</title>
        <authorList>
            <person name="Slobodkina G.B."/>
            <person name="Merkel A.Y."/>
            <person name="Slobodkin A.I."/>
        </authorList>
    </citation>
    <scope>NUCLEOTIDE SEQUENCE [LARGE SCALE GENOMIC DNA]</scope>
    <source>
        <strain evidence="3 4">SM250</strain>
    </source>
</reference>
<dbReference type="EMBL" id="VPFL01000013">
    <property type="protein sequence ID" value="TXF11521.1"/>
    <property type="molecule type" value="Genomic_DNA"/>
</dbReference>
<proteinExistence type="predicted"/>
<name>A0A5C7EWD2_9PROT</name>
<feature type="region of interest" description="Disordered" evidence="1">
    <location>
        <begin position="376"/>
        <end position="420"/>
    </location>
</feature>
<dbReference type="NCBIfam" id="TIGR02584">
    <property type="entry name" value="cas_NE0113"/>
    <property type="match status" value="1"/>
</dbReference>
<evidence type="ECO:0000313" key="4">
    <source>
        <dbReference type="Proteomes" id="UP000321201"/>
    </source>
</evidence>
<evidence type="ECO:0000313" key="3">
    <source>
        <dbReference type="EMBL" id="TXF11521.1"/>
    </source>
</evidence>
<accession>A0A5C7EWD2</accession>
<organism evidence="3 4">
    <name type="scientific">Pelomicrobium methylotrophicum</name>
    <dbReference type="NCBI Taxonomy" id="2602750"/>
    <lineage>
        <taxon>Bacteria</taxon>
        <taxon>Pseudomonadati</taxon>
        <taxon>Pseudomonadota</taxon>
        <taxon>Hydrogenophilia</taxon>
        <taxon>Hydrogenophilia incertae sedis</taxon>
        <taxon>Pelomicrobium</taxon>
    </lineage>
</organism>
<dbReference type="CDD" id="cd09741">
    <property type="entry name" value="Csx1_III-U"/>
    <property type="match status" value="1"/>
</dbReference>
<protein>
    <submittedName>
        <fullName evidence="3">TIGR02584 family CRISPR-associated protein</fullName>
    </submittedName>
</protein>
<dbReference type="InParanoid" id="A0A5C7EWD2"/>
<dbReference type="AlphaFoldDB" id="A0A5C7EWD2"/>